<keyword evidence="3 14" id="KW-0004">4Fe-4S</keyword>
<dbReference type="NCBIfam" id="TIGR00048">
    <property type="entry name" value="rRNA_mod_RlmN"/>
    <property type="match status" value="1"/>
</dbReference>
<dbReference type="PROSITE" id="PS51918">
    <property type="entry name" value="RADICAL_SAM"/>
    <property type="match status" value="1"/>
</dbReference>
<keyword evidence="6 14" id="KW-0489">Methyltransferase</keyword>
<evidence type="ECO:0000256" key="13">
    <source>
        <dbReference type="ARBA" id="ARBA00023157"/>
    </source>
</evidence>
<keyword evidence="9 14" id="KW-0819">tRNA processing</keyword>
<dbReference type="AlphaFoldDB" id="A0A4Z0V8Z2"/>
<keyword evidence="5 14" id="KW-0698">rRNA processing</keyword>
<feature type="binding site" evidence="14">
    <location>
        <position position="209"/>
    </location>
    <ligand>
        <name>S-adenosyl-L-methionine</name>
        <dbReference type="ChEBI" id="CHEBI:59789"/>
    </ligand>
</feature>
<dbReference type="Gene3D" id="1.10.150.530">
    <property type="match status" value="1"/>
</dbReference>
<keyword evidence="12 14" id="KW-0411">Iron-sulfur</keyword>
<evidence type="ECO:0000256" key="4">
    <source>
        <dbReference type="ARBA" id="ARBA00022490"/>
    </source>
</evidence>
<feature type="binding site" evidence="14">
    <location>
        <begin position="177"/>
        <end position="178"/>
    </location>
    <ligand>
        <name>S-adenosyl-L-methionine</name>
        <dbReference type="ChEBI" id="CHEBI:59789"/>
    </ligand>
</feature>
<accession>A0A4Z0V8Z2</accession>
<feature type="binding site" evidence="14">
    <location>
        <begin position="231"/>
        <end position="233"/>
    </location>
    <ligand>
        <name>S-adenosyl-L-methionine</name>
        <dbReference type="ChEBI" id="CHEBI:59789"/>
    </ligand>
</feature>
<feature type="binding site" evidence="14">
    <location>
        <position position="139"/>
    </location>
    <ligand>
        <name>[4Fe-4S] cluster</name>
        <dbReference type="ChEBI" id="CHEBI:49883"/>
        <note>4Fe-4S-S-AdoMet</note>
    </ligand>
</feature>
<dbReference type="PIRSF" id="PIRSF006004">
    <property type="entry name" value="CHP00048"/>
    <property type="match status" value="1"/>
</dbReference>
<dbReference type="InterPro" id="IPR013785">
    <property type="entry name" value="Aldolase_TIM"/>
</dbReference>
<feature type="domain" description="Radical SAM core" evidence="15">
    <location>
        <begin position="118"/>
        <end position="345"/>
    </location>
</feature>
<keyword evidence="4 14" id="KW-0963">Cytoplasm</keyword>
<dbReference type="GO" id="GO:0000049">
    <property type="term" value="F:tRNA binding"/>
    <property type="evidence" value="ECO:0007669"/>
    <property type="project" value="UniProtKB-UniRule"/>
</dbReference>
<dbReference type="GeneID" id="82149325"/>
<dbReference type="HAMAP" id="MF_01849">
    <property type="entry name" value="RNA_methyltr_RlmN"/>
    <property type="match status" value="1"/>
</dbReference>
<evidence type="ECO:0000256" key="7">
    <source>
        <dbReference type="ARBA" id="ARBA00022679"/>
    </source>
</evidence>
<dbReference type="GO" id="GO:0002935">
    <property type="term" value="F:tRNA (adenine(37)-C2)-methyltransferase activity"/>
    <property type="evidence" value="ECO:0007669"/>
    <property type="project" value="UniProtKB-UniRule"/>
</dbReference>
<dbReference type="GO" id="GO:0051539">
    <property type="term" value="F:4 iron, 4 sulfur cluster binding"/>
    <property type="evidence" value="ECO:0007669"/>
    <property type="project" value="UniProtKB-UniRule"/>
</dbReference>
<keyword evidence="11 14" id="KW-0408">Iron</keyword>
<evidence type="ECO:0000256" key="5">
    <source>
        <dbReference type="ARBA" id="ARBA00022552"/>
    </source>
</evidence>
<evidence type="ECO:0000256" key="8">
    <source>
        <dbReference type="ARBA" id="ARBA00022691"/>
    </source>
</evidence>
<comment type="caution">
    <text evidence="16">The sequence shown here is derived from an EMBL/GenBank/DDBJ whole genome shotgun (WGS) entry which is preliminary data.</text>
</comment>
<dbReference type="InterPro" id="IPR007197">
    <property type="entry name" value="rSAM"/>
</dbReference>
<feature type="active site" description="Proton acceptor" evidence="14">
    <location>
        <position position="112"/>
    </location>
</feature>
<comment type="similarity">
    <text evidence="2 14">Belongs to the radical SAM superfamily. RlmN family.</text>
</comment>
<dbReference type="SFLD" id="SFLDS00029">
    <property type="entry name" value="Radical_SAM"/>
    <property type="match status" value="1"/>
</dbReference>
<dbReference type="InterPro" id="IPR048641">
    <property type="entry name" value="RlmN_N"/>
</dbReference>
<evidence type="ECO:0000256" key="14">
    <source>
        <dbReference type="HAMAP-Rule" id="MF_01849"/>
    </source>
</evidence>
<comment type="catalytic activity">
    <reaction evidence="14">
        <text>adenosine(37) in tRNA + 2 reduced [2Fe-2S]-[ferredoxin] + 2 S-adenosyl-L-methionine = 2-methyladenosine(37) in tRNA + 5'-deoxyadenosine + L-methionine + 2 oxidized [2Fe-2S]-[ferredoxin] + S-adenosyl-L-homocysteine</text>
        <dbReference type="Rhea" id="RHEA:43332"/>
        <dbReference type="Rhea" id="RHEA-COMP:10000"/>
        <dbReference type="Rhea" id="RHEA-COMP:10001"/>
        <dbReference type="Rhea" id="RHEA-COMP:10162"/>
        <dbReference type="Rhea" id="RHEA-COMP:10485"/>
        <dbReference type="ChEBI" id="CHEBI:17319"/>
        <dbReference type="ChEBI" id="CHEBI:33737"/>
        <dbReference type="ChEBI" id="CHEBI:33738"/>
        <dbReference type="ChEBI" id="CHEBI:57844"/>
        <dbReference type="ChEBI" id="CHEBI:57856"/>
        <dbReference type="ChEBI" id="CHEBI:59789"/>
        <dbReference type="ChEBI" id="CHEBI:74411"/>
        <dbReference type="ChEBI" id="CHEBI:74497"/>
        <dbReference type="EC" id="2.1.1.192"/>
    </reaction>
</comment>
<evidence type="ECO:0000256" key="12">
    <source>
        <dbReference type="ARBA" id="ARBA00023014"/>
    </source>
</evidence>
<comment type="cofactor">
    <cofactor evidence="14">
        <name>[4Fe-4S] cluster</name>
        <dbReference type="ChEBI" id="CHEBI:49883"/>
    </cofactor>
    <text evidence="14">Binds 1 [4Fe-4S] cluster. The cluster is coordinated with 3 cysteines and an exchangeable S-adenosyl-L-methionine.</text>
</comment>
<dbReference type="RefSeq" id="WP_135471268.1">
    <property type="nucleotide sequence ID" value="NZ_CASJDB010000012.1"/>
</dbReference>
<comment type="subcellular location">
    <subcellularLocation>
        <location evidence="1 14">Cytoplasm</location>
    </subcellularLocation>
</comment>
<dbReference type="GO" id="GO:0046872">
    <property type="term" value="F:metal ion binding"/>
    <property type="evidence" value="ECO:0007669"/>
    <property type="project" value="UniProtKB-KW"/>
</dbReference>
<name>A0A4Z0V8Z2_9BACT</name>
<evidence type="ECO:0000256" key="2">
    <source>
        <dbReference type="ARBA" id="ARBA00007544"/>
    </source>
</evidence>
<dbReference type="Pfam" id="PF04055">
    <property type="entry name" value="Radical_SAM"/>
    <property type="match status" value="1"/>
</dbReference>
<protein>
    <recommendedName>
        <fullName evidence="14">Probable dual-specificity RNA methyltransferase RlmN</fullName>
        <ecNumber evidence="14">2.1.1.192</ecNumber>
    </recommendedName>
    <alternativeName>
        <fullName evidence="14">23S rRNA (adenine(2503)-C(2))-methyltransferase</fullName>
    </alternativeName>
    <alternativeName>
        <fullName evidence="14">23S rRNA m2A2503 methyltransferase</fullName>
    </alternativeName>
    <alternativeName>
        <fullName evidence="14">Ribosomal RNA large subunit methyltransferase N</fullName>
    </alternativeName>
    <alternativeName>
        <fullName evidence="14">tRNA (adenine(37)-C(2))-methyltransferase</fullName>
    </alternativeName>
    <alternativeName>
        <fullName evidence="14">tRNA m2A37 methyltransferase</fullName>
    </alternativeName>
</protein>
<dbReference type="SUPFAM" id="SSF102114">
    <property type="entry name" value="Radical SAM enzymes"/>
    <property type="match status" value="1"/>
</dbReference>
<comment type="catalytic activity">
    <reaction evidence="14">
        <text>adenosine(2503) in 23S rRNA + 2 reduced [2Fe-2S]-[ferredoxin] + 2 S-adenosyl-L-methionine = 2-methyladenosine(2503) in 23S rRNA + 5'-deoxyadenosine + L-methionine + 2 oxidized [2Fe-2S]-[ferredoxin] + S-adenosyl-L-homocysteine</text>
        <dbReference type="Rhea" id="RHEA:42916"/>
        <dbReference type="Rhea" id="RHEA-COMP:10000"/>
        <dbReference type="Rhea" id="RHEA-COMP:10001"/>
        <dbReference type="Rhea" id="RHEA-COMP:10152"/>
        <dbReference type="Rhea" id="RHEA-COMP:10282"/>
        <dbReference type="ChEBI" id="CHEBI:17319"/>
        <dbReference type="ChEBI" id="CHEBI:33737"/>
        <dbReference type="ChEBI" id="CHEBI:33738"/>
        <dbReference type="ChEBI" id="CHEBI:57844"/>
        <dbReference type="ChEBI" id="CHEBI:57856"/>
        <dbReference type="ChEBI" id="CHEBI:59789"/>
        <dbReference type="ChEBI" id="CHEBI:74411"/>
        <dbReference type="ChEBI" id="CHEBI:74497"/>
        <dbReference type="EC" id="2.1.1.192"/>
    </reaction>
</comment>
<keyword evidence="13 14" id="KW-1015">Disulfide bond</keyword>
<dbReference type="InterPro" id="IPR058240">
    <property type="entry name" value="rSAM_sf"/>
</dbReference>
<evidence type="ECO:0000313" key="17">
    <source>
        <dbReference type="Proteomes" id="UP000297635"/>
    </source>
</evidence>
<dbReference type="SFLD" id="SFLDG01062">
    <property type="entry name" value="methyltransferase_(Class_A)"/>
    <property type="match status" value="1"/>
</dbReference>
<comment type="function">
    <text evidence="14">Specifically methylates position 2 of adenine 2503 in 23S rRNA and position 2 of adenine 37 in tRNAs.</text>
</comment>
<dbReference type="SFLD" id="SFLDF00275">
    <property type="entry name" value="adenosine_C2_methyltransferase"/>
    <property type="match status" value="1"/>
</dbReference>
<dbReference type="InterPro" id="IPR004383">
    <property type="entry name" value="rRNA_lsu_MTrfase_RlmN/Cfr"/>
</dbReference>
<dbReference type="Pfam" id="PF21016">
    <property type="entry name" value="RlmN_N"/>
    <property type="match status" value="1"/>
</dbReference>
<dbReference type="GO" id="GO:0030488">
    <property type="term" value="P:tRNA methylation"/>
    <property type="evidence" value="ECO:0007669"/>
    <property type="project" value="UniProtKB-UniRule"/>
</dbReference>
<evidence type="ECO:0000256" key="6">
    <source>
        <dbReference type="ARBA" id="ARBA00022603"/>
    </source>
</evidence>
<dbReference type="Gene3D" id="3.20.20.70">
    <property type="entry name" value="Aldolase class I"/>
    <property type="match status" value="1"/>
</dbReference>
<evidence type="ECO:0000259" key="15">
    <source>
        <dbReference type="PROSITE" id="PS51918"/>
    </source>
</evidence>
<gene>
    <name evidence="14 16" type="primary">rlmN</name>
    <name evidence="16" type="ORF">EZ315_05920</name>
</gene>
<dbReference type="InterPro" id="IPR040072">
    <property type="entry name" value="Methyltransferase_A"/>
</dbReference>
<keyword evidence="8 14" id="KW-0949">S-adenosyl-L-methionine</keyword>
<proteinExistence type="inferred from homology"/>
<dbReference type="GO" id="GO:0070475">
    <property type="term" value="P:rRNA base methylation"/>
    <property type="evidence" value="ECO:0007669"/>
    <property type="project" value="UniProtKB-UniRule"/>
</dbReference>
<evidence type="ECO:0000256" key="3">
    <source>
        <dbReference type="ARBA" id="ARBA00022485"/>
    </source>
</evidence>
<evidence type="ECO:0000313" key="16">
    <source>
        <dbReference type="EMBL" id="TGG40255.1"/>
    </source>
</evidence>
<keyword evidence="17" id="KW-1185">Reference proteome</keyword>
<dbReference type="GO" id="GO:0019843">
    <property type="term" value="F:rRNA binding"/>
    <property type="evidence" value="ECO:0007669"/>
    <property type="project" value="UniProtKB-UniRule"/>
</dbReference>
<feature type="active site" description="S-methylcysteine intermediate" evidence="14">
    <location>
        <position position="350"/>
    </location>
</feature>
<dbReference type="CDD" id="cd01335">
    <property type="entry name" value="Radical_SAM"/>
    <property type="match status" value="1"/>
</dbReference>
<dbReference type="PANTHER" id="PTHR30544:SF5">
    <property type="entry name" value="RADICAL SAM CORE DOMAIN-CONTAINING PROTEIN"/>
    <property type="match status" value="1"/>
</dbReference>
<dbReference type="GO" id="GO:0070040">
    <property type="term" value="F:rRNA (adenine(2503)-C2-)-methyltransferase activity"/>
    <property type="evidence" value="ECO:0007669"/>
    <property type="project" value="UniProtKB-UniRule"/>
</dbReference>
<comment type="caution">
    <text evidence="14">Lacks conserved residue(s) required for the propagation of feature annotation.</text>
</comment>
<evidence type="ECO:0000256" key="11">
    <source>
        <dbReference type="ARBA" id="ARBA00023004"/>
    </source>
</evidence>
<organism evidence="16 17">
    <name type="scientific">Duncaniella freteri</name>
    <dbReference type="NCBI Taxonomy" id="2530391"/>
    <lineage>
        <taxon>Bacteria</taxon>
        <taxon>Pseudomonadati</taxon>
        <taxon>Bacteroidota</taxon>
        <taxon>Bacteroidia</taxon>
        <taxon>Bacteroidales</taxon>
        <taxon>Muribaculaceae</taxon>
        <taxon>Duncaniella</taxon>
    </lineage>
</organism>
<evidence type="ECO:0000256" key="1">
    <source>
        <dbReference type="ARBA" id="ARBA00004496"/>
    </source>
</evidence>
<evidence type="ECO:0000256" key="9">
    <source>
        <dbReference type="ARBA" id="ARBA00022694"/>
    </source>
</evidence>
<keyword evidence="7 14" id="KW-0808">Transferase</keyword>
<keyword evidence="10 14" id="KW-0479">Metal-binding</keyword>
<sequence>MDKVNDAVTGCKRPLLGMTLPELEAVVKEAGLRPFAAKQMARRLYVGRAKNIDEMTELPKSARQWLAERYTIGRSAPKLESRSADGTVKYLFATRGEGVDYLTHGEGGRDVEAVYIPDKDRATLCVSSQAGCRMGCRFCMTGRQGYHGDLSSAGIINQILSIPESESLTNIVFMGMGEPMDNVAEVLKAVEVLTAPWGLAWSPRRITVSSIGKLDGLRRLLDETKVHVAISVHSPFPSEREGLMPVERAYPAYKVMEAMKKYDFAHQRRLSAEYIMWKGVNDDMRHAEALARLLRGVDCRVNLIRFHAIPGFDGEPSDKDVMERFRDRLNSLGVITTIRASRGEDIEAACGMLSGEKSAEL</sequence>
<feature type="binding site" evidence="14">
    <location>
        <position position="307"/>
    </location>
    <ligand>
        <name>S-adenosyl-L-methionine</name>
        <dbReference type="ChEBI" id="CHEBI:59789"/>
    </ligand>
</feature>
<reference evidence="16 17" key="1">
    <citation type="submission" date="2019-02" db="EMBL/GenBank/DDBJ databases">
        <title>Isolation and identification of novel species under the genus Muribaculum.</title>
        <authorList>
            <person name="Miyake S."/>
            <person name="Ding Y."/>
            <person name="Low A."/>
            <person name="Soh M."/>
            <person name="Seedorf H."/>
        </authorList>
    </citation>
    <scope>NUCLEOTIDE SEQUENCE [LARGE SCALE GENOMIC DNA]</scope>
    <source>
        <strain evidence="16 17">TLL-A3</strain>
    </source>
</reference>
<dbReference type="PANTHER" id="PTHR30544">
    <property type="entry name" value="23S RRNA METHYLTRANSFERASE"/>
    <property type="match status" value="1"/>
</dbReference>
<dbReference type="Proteomes" id="UP000297635">
    <property type="component" value="Unassembled WGS sequence"/>
</dbReference>
<dbReference type="GO" id="GO:0005737">
    <property type="term" value="C:cytoplasm"/>
    <property type="evidence" value="ECO:0007669"/>
    <property type="project" value="UniProtKB-SubCell"/>
</dbReference>
<dbReference type="InterPro" id="IPR027492">
    <property type="entry name" value="RNA_MTrfase_RlmN"/>
</dbReference>
<comment type="miscellaneous">
    <text evidence="14">Reaction proceeds by a ping-pong mechanism involving intermediate methylation of a conserved cysteine residue.</text>
</comment>
<dbReference type="EC" id="2.1.1.192" evidence="14"/>
<dbReference type="EMBL" id="SJSA01000001">
    <property type="protein sequence ID" value="TGG40255.1"/>
    <property type="molecule type" value="Genomic_DNA"/>
</dbReference>
<feature type="binding site" evidence="14">
    <location>
        <position position="136"/>
    </location>
    <ligand>
        <name>[4Fe-4S] cluster</name>
        <dbReference type="ChEBI" id="CHEBI:49883"/>
        <note>4Fe-4S-S-AdoMet</note>
    </ligand>
</feature>
<evidence type="ECO:0000256" key="10">
    <source>
        <dbReference type="ARBA" id="ARBA00022723"/>
    </source>
</evidence>
<feature type="binding site" evidence="14">
    <location>
        <position position="132"/>
    </location>
    <ligand>
        <name>[4Fe-4S] cluster</name>
        <dbReference type="ChEBI" id="CHEBI:49883"/>
        <note>4Fe-4S-S-AdoMet</note>
    </ligand>
</feature>